<dbReference type="Gene3D" id="3.30.1780.10">
    <property type="entry name" value="ornithine cyclodeaminase, domain 1"/>
    <property type="match status" value="1"/>
</dbReference>
<dbReference type="PATRIC" id="fig|263820.9.peg.405"/>
<dbReference type="InterPro" id="IPR036291">
    <property type="entry name" value="NAD(P)-bd_dom_sf"/>
</dbReference>
<accession>Q6L236</accession>
<evidence type="ECO:0000313" key="1">
    <source>
        <dbReference type="EMBL" id="AAT42966.1"/>
    </source>
</evidence>
<dbReference type="PaxDb" id="263820-PTO0381"/>
<dbReference type="AlphaFoldDB" id="Q6L236"/>
<dbReference type="GeneID" id="2844822"/>
<dbReference type="PANTHER" id="PTHR13812">
    <property type="entry name" value="KETIMINE REDUCTASE MU-CRYSTALLIN"/>
    <property type="match status" value="1"/>
</dbReference>
<dbReference type="EC" id="4.3.1.12" evidence="1"/>
<dbReference type="PANTHER" id="PTHR13812:SF19">
    <property type="entry name" value="KETIMINE REDUCTASE MU-CRYSTALLIN"/>
    <property type="match status" value="1"/>
</dbReference>
<dbReference type="RefSeq" id="WP_011177182.1">
    <property type="nucleotide sequence ID" value="NC_005877.1"/>
</dbReference>
<dbReference type="NCBIfam" id="NF005011">
    <property type="entry name" value="PRK06407.1"/>
    <property type="match status" value="1"/>
</dbReference>
<reference evidence="1 2" key="1">
    <citation type="journal article" date="2004" name="Proc. Natl. Acad. Sci. U.S.A.">
        <title>Genome sequence of Picrophilus torridus and its implications for life around pH 0.</title>
        <authorList>
            <person name="Futterer O."/>
            <person name="Angelov A."/>
            <person name="Liesegang H."/>
            <person name="Gottschalk G."/>
            <person name="Schleper C."/>
            <person name="Schepers B."/>
            <person name="Dock C."/>
            <person name="Antranikian G."/>
            <person name="Liebl W."/>
        </authorList>
    </citation>
    <scope>NUCLEOTIDE SEQUENCE [LARGE SCALE GENOMIC DNA]</scope>
    <source>
        <strain evidence="2">ATCC 700027 / DSM 9790 / JCM 10055 / NBRC 100828</strain>
    </source>
</reference>
<dbReference type="SUPFAM" id="SSF51735">
    <property type="entry name" value="NAD(P)-binding Rossmann-fold domains"/>
    <property type="match status" value="1"/>
</dbReference>
<name>Q6L236_PICTO</name>
<proteinExistence type="predicted"/>
<dbReference type="Proteomes" id="UP000000438">
    <property type="component" value="Chromosome"/>
</dbReference>
<dbReference type="GO" id="GO:0008473">
    <property type="term" value="F:ornithine cyclodeaminase activity"/>
    <property type="evidence" value="ECO:0007669"/>
    <property type="project" value="UniProtKB-EC"/>
</dbReference>
<sequence>MITYISDDDVLRHLNIKECIGELKTAFESYGAGESNSSARDRIFLPGHVLNTMPAYYSKRNLAGLKTYIAGKNGIRFIVLIFNVNNPEDVFVFDANMLGRIRTGALTAMVTSLIVKKNGINFTLIGSGFQAETQYQAMASIYNIKRGYVYSKNFDHARAFAERFGLEPVNDLKCLRDSDVITSITNSDTPIFNYDMLPEHFHVNLAGSNMPGRREADHSVINNADIIIVEHMEQALRESSEIIESKNKNMVELKDFIKNNGSYNRTVFKSMGIGLEDLAAGYLVLKYMKLL</sequence>
<dbReference type="InterPro" id="IPR003462">
    <property type="entry name" value="ODC_Mu_crystall"/>
</dbReference>
<dbReference type="EMBL" id="AE017261">
    <property type="protein sequence ID" value="AAT42966.1"/>
    <property type="molecule type" value="Genomic_DNA"/>
</dbReference>
<dbReference type="STRING" id="263820.PTO0381"/>
<dbReference type="Pfam" id="PF02423">
    <property type="entry name" value="OCD_Mu_crystall"/>
    <property type="match status" value="1"/>
</dbReference>
<dbReference type="InParanoid" id="Q6L236"/>
<gene>
    <name evidence="1" type="ordered locus">PTO0381</name>
</gene>
<dbReference type="eggNOG" id="arCOG01035">
    <property type="taxonomic scope" value="Archaea"/>
</dbReference>
<dbReference type="GO" id="GO:0005737">
    <property type="term" value="C:cytoplasm"/>
    <property type="evidence" value="ECO:0007669"/>
    <property type="project" value="TreeGrafter"/>
</dbReference>
<dbReference type="Gene3D" id="3.40.50.720">
    <property type="entry name" value="NAD(P)-binding Rossmann-like Domain"/>
    <property type="match status" value="1"/>
</dbReference>
<dbReference type="InterPro" id="IPR023401">
    <property type="entry name" value="ODC_N"/>
</dbReference>
<dbReference type="KEGG" id="pto:PTO0381"/>
<evidence type="ECO:0000313" key="2">
    <source>
        <dbReference type="Proteomes" id="UP000000438"/>
    </source>
</evidence>
<organism evidence="1 2">
    <name type="scientific">Picrophilus torridus (strain ATCC 700027 / DSM 9790 / JCM 10055 / NBRC 100828 / KAW 2/3)</name>
    <dbReference type="NCBI Taxonomy" id="1122961"/>
    <lineage>
        <taxon>Archaea</taxon>
        <taxon>Methanobacteriati</taxon>
        <taxon>Thermoplasmatota</taxon>
        <taxon>Thermoplasmata</taxon>
        <taxon>Thermoplasmatales</taxon>
        <taxon>Picrophilaceae</taxon>
        <taxon>Picrophilus</taxon>
    </lineage>
</organism>
<dbReference type="OrthoDB" id="21421at2157"/>
<protein>
    <submittedName>
        <fullName evidence="1">Ornithine cyclodeaminase</fullName>
        <ecNumber evidence="1">4.3.1.12</ecNumber>
    </submittedName>
</protein>
<dbReference type="HOGENOM" id="CLU_042088_2_1_2"/>
<keyword evidence="1" id="KW-0456">Lyase</keyword>